<evidence type="ECO:0000256" key="1">
    <source>
        <dbReference type="SAM" id="Phobius"/>
    </source>
</evidence>
<proteinExistence type="predicted"/>
<feature type="transmembrane region" description="Helical" evidence="1">
    <location>
        <begin position="131"/>
        <end position="150"/>
    </location>
</feature>
<name>A0A117N4G8_RHILI</name>
<keyword evidence="1" id="KW-0472">Membrane</keyword>
<feature type="transmembrane region" description="Helical" evidence="1">
    <location>
        <begin position="287"/>
        <end position="305"/>
    </location>
</feature>
<keyword evidence="1" id="KW-1133">Transmembrane helix</keyword>
<dbReference type="OrthoDB" id="8334727at2"/>
<organism evidence="2 3">
    <name type="scientific">Rhizobium loti</name>
    <name type="common">Mesorhizobium loti</name>
    <dbReference type="NCBI Taxonomy" id="381"/>
    <lineage>
        <taxon>Bacteria</taxon>
        <taxon>Pseudomonadati</taxon>
        <taxon>Pseudomonadota</taxon>
        <taxon>Alphaproteobacteria</taxon>
        <taxon>Hyphomicrobiales</taxon>
        <taxon>Phyllobacteriaceae</taxon>
        <taxon>Mesorhizobium</taxon>
    </lineage>
</organism>
<evidence type="ECO:0000313" key="3">
    <source>
        <dbReference type="Proteomes" id="UP000053176"/>
    </source>
</evidence>
<feature type="transmembrane region" description="Helical" evidence="1">
    <location>
        <begin position="345"/>
        <end position="364"/>
    </location>
</feature>
<sequence length="610" mass="65373">MSTIGAIYRRIPPSVAIVWLALCAALSLLLLQGKMPNGDFDDLMKLHEIRHLLQTGNPFDRTLTGIAQPEPMVSHWPWIVDAPYALLAAAIAPFIGTEAAVSIAAFVVPLLLLLVAMTLLFQVIREFEFEHPSAVLAVAAFAGLPSYAEFQPWRIDYHNLQMLILLGAALLTIRAGRVAAGLNGVLTALSTAISAEMAPFLILPASFYALAFIAEKKDAGKDLRAYGLALAAAGIVAFFVVVGPHAYASVACDRYSLLHVTALAATGTVLAGVSAVGIVGRWWTRSACLLAGACATAALLVFFFTQCAGGPLVGLSDYVRDNWLSRIDQERSAFLSPGFLSSDRFTRFFLAILGTAATCILAISSTTRQRAWVVLAGFSTVGLLMGLLYLRYFRFFPLFIGPGLALLIYQGLPARLALRRYFGIKSNDDVPGISVLAAPGVAIIAVLFVGHLVWPPRETKLLGIDIANACKKAGGDLHLVWPNDARLFAPPNIGIAVLGSPVEIDVVAVPFHTAAKGIERVLRFFDPATSDPARLLDETKATHVAVCRVEEKTLRPLEAQFPLASRLATGKPPDWLTECPVTGPLRIYRYPAASGPAGQCPVASQRAVGR</sequence>
<feature type="transmembrane region" description="Helical" evidence="1">
    <location>
        <begin position="371"/>
        <end position="390"/>
    </location>
</feature>
<feature type="transmembrane region" description="Helical" evidence="1">
    <location>
        <begin position="12"/>
        <end position="31"/>
    </location>
</feature>
<gene>
    <name evidence="2" type="ORF">AU467_13340</name>
</gene>
<feature type="transmembrane region" description="Helical" evidence="1">
    <location>
        <begin position="76"/>
        <end position="96"/>
    </location>
</feature>
<feature type="transmembrane region" description="Helical" evidence="1">
    <location>
        <begin position="430"/>
        <end position="454"/>
    </location>
</feature>
<dbReference type="Proteomes" id="UP000053176">
    <property type="component" value="Unassembled WGS sequence"/>
</dbReference>
<evidence type="ECO:0008006" key="4">
    <source>
        <dbReference type="Google" id="ProtNLM"/>
    </source>
</evidence>
<accession>A0A117N4G8</accession>
<feature type="transmembrane region" description="Helical" evidence="1">
    <location>
        <begin position="260"/>
        <end position="280"/>
    </location>
</feature>
<feature type="transmembrane region" description="Helical" evidence="1">
    <location>
        <begin position="162"/>
        <end position="180"/>
    </location>
</feature>
<feature type="transmembrane region" description="Helical" evidence="1">
    <location>
        <begin position="396"/>
        <end position="418"/>
    </location>
</feature>
<feature type="transmembrane region" description="Helical" evidence="1">
    <location>
        <begin position="192"/>
        <end position="213"/>
    </location>
</feature>
<feature type="transmembrane region" description="Helical" evidence="1">
    <location>
        <begin position="103"/>
        <end position="125"/>
    </location>
</feature>
<reference evidence="2 3" key="1">
    <citation type="submission" date="2015-12" db="EMBL/GenBank/DDBJ databases">
        <title>Draft genome sequence of Mesorhizobium sp. UFLA 01-765, a multitolerant efficient symbiont and plant-growth promoting strain isolated from Zn-mining soil using Leucaena leucocephala as a trap plant.</title>
        <authorList>
            <person name="Rangel W.M."/>
            <person name="Thijs S."/>
            <person name="Longatti S.M."/>
            <person name="Moreira F.M."/>
            <person name="Weyens N."/>
            <person name="Vangronsveld J."/>
            <person name="Van Hamme J.D."/>
            <person name="Bottos E.M."/>
            <person name="Rineau F."/>
        </authorList>
    </citation>
    <scope>NUCLEOTIDE SEQUENCE [LARGE SCALE GENOMIC DNA]</scope>
    <source>
        <strain evidence="2 3">UFLA 01-765</strain>
    </source>
</reference>
<dbReference type="EMBL" id="LPWA01000035">
    <property type="protein sequence ID" value="KUM28173.1"/>
    <property type="molecule type" value="Genomic_DNA"/>
</dbReference>
<protein>
    <recommendedName>
        <fullName evidence="4">Glycosyltransferase RgtA/B/C/D-like domain-containing protein</fullName>
    </recommendedName>
</protein>
<keyword evidence="1" id="KW-0812">Transmembrane</keyword>
<feature type="transmembrane region" description="Helical" evidence="1">
    <location>
        <begin position="225"/>
        <end position="248"/>
    </location>
</feature>
<evidence type="ECO:0000313" key="2">
    <source>
        <dbReference type="EMBL" id="KUM28173.1"/>
    </source>
</evidence>
<comment type="caution">
    <text evidence="2">The sequence shown here is derived from an EMBL/GenBank/DDBJ whole genome shotgun (WGS) entry which is preliminary data.</text>
</comment>
<dbReference type="AlphaFoldDB" id="A0A117N4G8"/>